<dbReference type="SUPFAM" id="SSF54928">
    <property type="entry name" value="RNA-binding domain, RBD"/>
    <property type="match status" value="1"/>
</dbReference>
<protein>
    <recommendedName>
        <fullName evidence="3">RRM domain-containing protein</fullName>
    </recommendedName>
</protein>
<sequence length="254" mass="29380">MQFSRFLFYHDRQRLSLSIEDEASRVRVQDSEKCRDLEVKVRRSELKCCFIMLQRFWGERSGSCLHLGGNGDHASSLFKFGCLRSDFGARLNLVGTSRLILFWVWLCPPLSIWWMLHLQLVHLYHPNPRRNLLVTLLLQLAQPHNLKERLSSNLLNRRRRPIDLTSSEGIHREGEPRPGLLELRAVSPCETITKVFIGGLQLSVDSDHLKEFYTKFGPVEEAIVIIIKTGFSSTTLDPDPELFETAQFQTYTLL</sequence>
<dbReference type="InterPro" id="IPR012677">
    <property type="entry name" value="Nucleotide-bd_a/b_plait_sf"/>
</dbReference>
<evidence type="ECO:0008006" key="3">
    <source>
        <dbReference type="Google" id="ProtNLM"/>
    </source>
</evidence>
<evidence type="ECO:0000313" key="2">
    <source>
        <dbReference type="Proteomes" id="UP000243459"/>
    </source>
</evidence>
<evidence type="ECO:0000313" key="1">
    <source>
        <dbReference type="EMBL" id="ONK71105.1"/>
    </source>
</evidence>
<organism evidence="1 2">
    <name type="scientific">Asparagus officinalis</name>
    <name type="common">Garden asparagus</name>
    <dbReference type="NCBI Taxonomy" id="4686"/>
    <lineage>
        <taxon>Eukaryota</taxon>
        <taxon>Viridiplantae</taxon>
        <taxon>Streptophyta</taxon>
        <taxon>Embryophyta</taxon>
        <taxon>Tracheophyta</taxon>
        <taxon>Spermatophyta</taxon>
        <taxon>Magnoliopsida</taxon>
        <taxon>Liliopsida</taxon>
        <taxon>Asparagales</taxon>
        <taxon>Asparagaceae</taxon>
        <taxon>Asparagoideae</taxon>
        <taxon>Asparagus</taxon>
    </lineage>
</organism>
<reference evidence="2" key="1">
    <citation type="journal article" date="2017" name="Nat. Commun.">
        <title>The asparagus genome sheds light on the origin and evolution of a young Y chromosome.</title>
        <authorList>
            <person name="Harkess A."/>
            <person name="Zhou J."/>
            <person name="Xu C."/>
            <person name="Bowers J.E."/>
            <person name="Van der Hulst R."/>
            <person name="Ayyampalayam S."/>
            <person name="Mercati F."/>
            <person name="Riccardi P."/>
            <person name="McKain M.R."/>
            <person name="Kakrana A."/>
            <person name="Tang H."/>
            <person name="Ray J."/>
            <person name="Groenendijk J."/>
            <person name="Arikit S."/>
            <person name="Mathioni S.M."/>
            <person name="Nakano M."/>
            <person name="Shan H."/>
            <person name="Telgmann-Rauber A."/>
            <person name="Kanno A."/>
            <person name="Yue Z."/>
            <person name="Chen H."/>
            <person name="Li W."/>
            <person name="Chen Y."/>
            <person name="Xu X."/>
            <person name="Zhang Y."/>
            <person name="Luo S."/>
            <person name="Chen H."/>
            <person name="Gao J."/>
            <person name="Mao Z."/>
            <person name="Pires J.C."/>
            <person name="Luo M."/>
            <person name="Kudrna D."/>
            <person name="Wing R.A."/>
            <person name="Meyers B.C."/>
            <person name="Yi K."/>
            <person name="Kong H."/>
            <person name="Lavrijsen P."/>
            <person name="Sunseri F."/>
            <person name="Falavigna A."/>
            <person name="Ye Y."/>
            <person name="Leebens-Mack J.H."/>
            <person name="Chen G."/>
        </authorList>
    </citation>
    <scope>NUCLEOTIDE SEQUENCE [LARGE SCALE GENOMIC DNA]</scope>
    <source>
        <strain evidence="2">cv. DH0086</strain>
    </source>
</reference>
<dbReference type="InterPro" id="IPR035979">
    <property type="entry name" value="RBD_domain_sf"/>
</dbReference>
<name>A0A5P1EYD3_ASPOF</name>
<keyword evidence="2" id="KW-1185">Reference proteome</keyword>
<accession>A0A5P1EYD3</accession>
<dbReference type="Proteomes" id="UP000243459">
    <property type="component" value="Chromosome 4"/>
</dbReference>
<dbReference type="Gene3D" id="3.30.70.330">
    <property type="match status" value="1"/>
</dbReference>
<dbReference type="AlphaFoldDB" id="A0A5P1EYD3"/>
<dbReference type="EMBL" id="CM007384">
    <property type="protein sequence ID" value="ONK71105.1"/>
    <property type="molecule type" value="Genomic_DNA"/>
</dbReference>
<proteinExistence type="predicted"/>
<dbReference type="Gramene" id="ONK71105">
    <property type="protein sequence ID" value="ONK71105"/>
    <property type="gene ID" value="A4U43_C04F4770"/>
</dbReference>
<dbReference type="GO" id="GO:0003676">
    <property type="term" value="F:nucleic acid binding"/>
    <property type="evidence" value="ECO:0007669"/>
    <property type="project" value="InterPro"/>
</dbReference>
<gene>
    <name evidence="1" type="ORF">A4U43_C04F4770</name>
</gene>